<name>A0A846HJL0_9CYAN</name>
<sequence length="328" mass="38910">MSDIWIPDSPSQLRFLPKPTDFLRGLLPYVFKIILSEPLFLPTKTGNEKRYQRLLEVHQQNKQQRNRAWNFIAQHNLPQYIWMIGEFPDPLLPVIPSDKNEEDLILGFKHAYQSIQIWLFDLTGCKEPRPIWWKPTQNYKPWAELFVAQLQLATAVYNHHQPSNLLHQLFASPEHLWFWCQVAICRRNLRESGLGSPLPHTKVIGKQDLMERWNKANQMRKDFEETLSKGIVYPNKVDWFEHLDYFLEGEAMQIADVEASWNKRGGAWLEYRKAQERGRDTVRHEKELQLVSLYQFPDDTETRIHLTGLHQKLPKPPKKIKRGFDPKR</sequence>
<proteinExistence type="predicted"/>
<comment type="caution">
    <text evidence="1">The sequence shown here is derived from an EMBL/GenBank/DDBJ whole genome shotgun (WGS) entry which is preliminary data.</text>
</comment>
<reference evidence="1 2" key="1">
    <citation type="journal article" date="2015" name="Genome Announc.">
        <title>Draft Genome Sequence of Cyanobacterium Hassallia byssoidea Strain VB512170, Isolated from Monuments in India.</title>
        <authorList>
            <person name="Singh D."/>
            <person name="Chandrababunaidu M.M."/>
            <person name="Panda A."/>
            <person name="Sen D."/>
            <person name="Bhattacharyya S."/>
            <person name="Adhikary S.P."/>
            <person name="Tripathy S."/>
        </authorList>
    </citation>
    <scope>NUCLEOTIDE SEQUENCE [LARGE SCALE GENOMIC DNA]</scope>
    <source>
        <strain evidence="1 2">VB512170</strain>
    </source>
</reference>
<dbReference type="Proteomes" id="UP000031549">
    <property type="component" value="Unassembled WGS sequence"/>
</dbReference>
<organism evidence="1 2">
    <name type="scientific">Hassallia byssoidea VB512170</name>
    <dbReference type="NCBI Taxonomy" id="1304833"/>
    <lineage>
        <taxon>Bacteria</taxon>
        <taxon>Bacillati</taxon>
        <taxon>Cyanobacteriota</taxon>
        <taxon>Cyanophyceae</taxon>
        <taxon>Nostocales</taxon>
        <taxon>Tolypothrichaceae</taxon>
        <taxon>Hassallia</taxon>
    </lineage>
</organism>
<protein>
    <submittedName>
        <fullName evidence="1">Uncharacterized protein</fullName>
    </submittedName>
</protein>
<dbReference type="AlphaFoldDB" id="A0A846HJL0"/>
<evidence type="ECO:0000313" key="2">
    <source>
        <dbReference type="Proteomes" id="UP000031549"/>
    </source>
</evidence>
<accession>A0A846HJL0</accession>
<dbReference type="RefSeq" id="WP_039752257.1">
    <property type="nucleotide sequence ID" value="NZ_JTCM02000150.1"/>
</dbReference>
<gene>
    <name evidence="1" type="ORF">PI95_032310</name>
</gene>
<evidence type="ECO:0000313" key="1">
    <source>
        <dbReference type="EMBL" id="NEU77058.1"/>
    </source>
</evidence>
<dbReference type="EMBL" id="JTCM02000150">
    <property type="protein sequence ID" value="NEU77058.1"/>
    <property type="molecule type" value="Genomic_DNA"/>
</dbReference>
<keyword evidence="2" id="KW-1185">Reference proteome</keyword>